<protein>
    <recommendedName>
        <fullName evidence="3">Peptidase S1 domain-containing protein</fullName>
    </recommendedName>
</protein>
<proteinExistence type="predicted"/>
<reference evidence="1 2" key="1">
    <citation type="submission" date="2020-08" db="EMBL/GenBank/DDBJ databases">
        <title>Acidobacteriota in marine sediments use diverse sulfur dissimilation pathways.</title>
        <authorList>
            <person name="Wasmund K."/>
        </authorList>
    </citation>
    <scope>NUCLEOTIDE SEQUENCE [LARGE SCALE GENOMIC DNA]</scope>
    <source>
        <strain evidence="1">MAG AM4</strain>
    </source>
</reference>
<dbReference type="AlphaFoldDB" id="A0A8J6Y6B2"/>
<evidence type="ECO:0000313" key="2">
    <source>
        <dbReference type="Proteomes" id="UP000648239"/>
    </source>
</evidence>
<dbReference type="Proteomes" id="UP000648239">
    <property type="component" value="Unassembled WGS sequence"/>
</dbReference>
<accession>A0A8J6Y6B2</accession>
<comment type="caution">
    <text evidence="1">The sequence shown here is derived from an EMBL/GenBank/DDBJ whole genome shotgun (WGS) entry which is preliminary data.</text>
</comment>
<dbReference type="Gene3D" id="2.40.10.10">
    <property type="entry name" value="Trypsin-like serine proteases"/>
    <property type="match status" value="1"/>
</dbReference>
<name>A0A8J6Y6B2_9BACT</name>
<sequence>DWDLGTTEGGSSGSPLYNQDHQVIGQLHGGYASCSSQTSDWYGKLSVSWTGGGTNATSLEPWLDHAGTGQTSVNTLVPGGGCGSDPECDDGLFCNGAETCNGTSCTPGADPCPGEDCDETADVCVPVACNNNGTCDAGEDCIICPNDCIGKQNGNPNRQYCCGDDTCEKSEDSNNCAVDCGDPATCGDLVCDSPEDSCSCPGDCGAAPTSEDGLCADGVNNDCDATTDCDDGDCAGDTACDSTCLDAGAVCSSNKDCCSNLCKGRGGSKTCQ</sequence>
<feature type="non-terminal residue" evidence="1">
    <location>
        <position position="1"/>
    </location>
</feature>
<evidence type="ECO:0008006" key="3">
    <source>
        <dbReference type="Google" id="ProtNLM"/>
    </source>
</evidence>
<dbReference type="EMBL" id="JACXWD010000056">
    <property type="protein sequence ID" value="MBD3869039.1"/>
    <property type="molecule type" value="Genomic_DNA"/>
</dbReference>
<dbReference type="InterPro" id="IPR009003">
    <property type="entry name" value="Peptidase_S1_PA"/>
</dbReference>
<gene>
    <name evidence="1" type="ORF">IFK94_13025</name>
</gene>
<evidence type="ECO:0000313" key="1">
    <source>
        <dbReference type="EMBL" id="MBD3869039.1"/>
    </source>
</evidence>
<organism evidence="1 2">
    <name type="scientific">Candidatus Polarisedimenticola svalbardensis</name>
    <dbReference type="NCBI Taxonomy" id="2886004"/>
    <lineage>
        <taxon>Bacteria</taxon>
        <taxon>Pseudomonadati</taxon>
        <taxon>Acidobacteriota</taxon>
        <taxon>Candidatus Polarisedimenticolia</taxon>
        <taxon>Candidatus Polarisedimenticolales</taxon>
        <taxon>Candidatus Polarisedimenticolaceae</taxon>
        <taxon>Candidatus Polarisedimenticola</taxon>
    </lineage>
</organism>
<dbReference type="SUPFAM" id="SSF50494">
    <property type="entry name" value="Trypsin-like serine proteases"/>
    <property type="match status" value="1"/>
</dbReference>
<dbReference type="InterPro" id="IPR043504">
    <property type="entry name" value="Peptidase_S1_PA_chymotrypsin"/>
</dbReference>